<evidence type="ECO:0000313" key="3">
    <source>
        <dbReference type="EMBL" id="SNY64672.1"/>
    </source>
</evidence>
<dbReference type="InterPro" id="IPR052897">
    <property type="entry name" value="Sec-Metab_Biosynth_Hydrolase"/>
</dbReference>
<name>A0A285JWG7_9ACTN</name>
<dbReference type="EMBL" id="OBDY01000027">
    <property type="protein sequence ID" value="SNY64672.1"/>
    <property type="molecule type" value="Genomic_DNA"/>
</dbReference>
<evidence type="ECO:0000256" key="1">
    <source>
        <dbReference type="SAM" id="SignalP"/>
    </source>
</evidence>
<dbReference type="Proteomes" id="UP000219612">
    <property type="component" value="Unassembled WGS sequence"/>
</dbReference>
<dbReference type="PANTHER" id="PTHR37017">
    <property type="entry name" value="AB HYDROLASE-1 DOMAIN-CONTAINING PROTEIN-RELATED"/>
    <property type="match status" value="1"/>
</dbReference>
<dbReference type="Gene3D" id="3.40.50.1820">
    <property type="entry name" value="alpha/beta hydrolase"/>
    <property type="match status" value="1"/>
</dbReference>
<organism evidence="3 4">
    <name type="scientific">Paractinoplanes atraurantiacus</name>
    <dbReference type="NCBI Taxonomy" id="1036182"/>
    <lineage>
        <taxon>Bacteria</taxon>
        <taxon>Bacillati</taxon>
        <taxon>Actinomycetota</taxon>
        <taxon>Actinomycetes</taxon>
        <taxon>Micromonosporales</taxon>
        <taxon>Micromonosporaceae</taxon>
        <taxon>Paractinoplanes</taxon>
    </lineage>
</organism>
<dbReference type="Pfam" id="PF12697">
    <property type="entry name" value="Abhydrolase_6"/>
    <property type="match status" value="1"/>
</dbReference>
<feature type="domain" description="AB hydrolase-1" evidence="2">
    <location>
        <begin position="38"/>
        <end position="256"/>
    </location>
</feature>
<sequence length="268" mass="27421">MNKKVLSLVGAGAVFAAGLTGTAAYAGGNHHTAKKPTVVLVHGAFADSSGWNAVVQRLRKDGYPVVSAANPLRGVASDAVAVRALLDSIDGPIVLVGHSYGGSVISKAAAGDKDVKALVYVAAFLPKAGESAADLSGKFPGSTLGDTLKSVALPGGHVDLYIDQAKYPQQFAADVPLSEAKLSAVSQRPIDQAALAEDAAGAQAWQSIPSYDLISGADRNIPPAAQQWMAKRAGAKVETVKGASHSVFVSHPGTTASFIEKAARETVR</sequence>
<evidence type="ECO:0000313" key="4">
    <source>
        <dbReference type="Proteomes" id="UP000219612"/>
    </source>
</evidence>
<reference evidence="3 4" key="1">
    <citation type="submission" date="2017-09" db="EMBL/GenBank/DDBJ databases">
        <authorList>
            <person name="Ehlers B."/>
            <person name="Leendertz F.H."/>
        </authorList>
    </citation>
    <scope>NUCLEOTIDE SEQUENCE [LARGE SCALE GENOMIC DNA]</scope>
    <source>
        <strain evidence="3 4">CGMCC 4.6857</strain>
    </source>
</reference>
<dbReference type="SUPFAM" id="SSF53474">
    <property type="entry name" value="alpha/beta-Hydrolases"/>
    <property type="match status" value="1"/>
</dbReference>
<evidence type="ECO:0000259" key="2">
    <source>
        <dbReference type="Pfam" id="PF12697"/>
    </source>
</evidence>
<dbReference type="InterPro" id="IPR000073">
    <property type="entry name" value="AB_hydrolase_1"/>
</dbReference>
<dbReference type="AlphaFoldDB" id="A0A285JWG7"/>
<feature type="chain" id="PRO_5012040921" evidence="1">
    <location>
        <begin position="27"/>
        <end position="268"/>
    </location>
</feature>
<dbReference type="GO" id="GO:0003824">
    <property type="term" value="F:catalytic activity"/>
    <property type="evidence" value="ECO:0007669"/>
    <property type="project" value="UniProtKB-ARBA"/>
</dbReference>
<dbReference type="RefSeq" id="WP_097327151.1">
    <property type="nucleotide sequence ID" value="NZ_OBDY01000027.1"/>
</dbReference>
<protein>
    <submittedName>
        <fullName evidence="3">Pimeloyl-ACP methyl ester carboxylesterase</fullName>
    </submittedName>
</protein>
<accession>A0A285JWG7</accession>
<dbReference type="PANTHER" id="PTHR37017:SF11">
    <property type="entry name" value="ESTERASE_LIPASE_THIOESTERASE DOMAIN-CONTAINING PROTEIN"/>
    <property type="match status" value="1"/>
</dbReference>
<keyword evidence="4" id="KW-1185">Reference proteome</keyword>
<feature type="signal peptide" evidence="1">
    <location>
        <begin position="1"/>
        <end position="26"/>
    </location>
</feature>
<dbReference type="OrthoDB" id="9135783at2"/>
<proteinExistence type="predicted"/>
<keyword evidence="1" id="KW-0732">Signal</keyword>
<gene>
    <name evidence="3" type="ORF">SAMN05421748_12716</name>
</gene>
<dbReference type="InterPro" id="IPR029058">
    <property type="entry name" value="AB_hydrolase_fold"/>
</dbReference>